<dbReference type="GO" id="GO:0004553">
    <property type="term" value="F:hydrolase activity, hydrolyzing O-glycosyl compounds"/>
    <property type="evidence" value="ECO:0007669"/>
    <property type="project" value="InterPro"/>
</dbReference>
<organism evidence="4 5">
    <name type="scientific">Archangium violaceum Cb vi76</name>
    <dbReference type="NCBI Taxonomy" id="1406225"/>
    <lineage>
        <taxon>Bacteria</taxon>
        <taxon>Pseudomonadati</taxon>
        <taxon>Myxococcota</taxon>
        <taxon>Myxococcia</taxon>
        <taxon>Myxococcales</taxon>
        <taxon>Cystobacterineae</taxon>
        <taxon>Archangiaceae</taxon>
        <taxon>Archangium</taxon>
    </lineage>
</organism>
<dbReference type="Pfam" id="PF00722">
    <property type="entry name" value="Glyco_hydro_16"/>
    <property type="match status" value="1"/>
</dbReference>
<gene>
    <name evidence="4" type="ORF">Q664_51740</name>
</gene>
<dbReference type="EMBL" id="JPMI01000423">
    <property type="protein sequence ID" value="KFA86866.1"/>
    <property type="molecule type" value="Genomic_DNA"/>
</dbReference>
<dbReference type="PANTHER" id="PTHR10963">
    <property type="entry name" value="GLYCOSYL HYDROLASE-RELATED"/>
    <property type="match status" value="1"/>
</dbReference>
<dbReference type="RefSeq" id="WP_043414335.1">
    <property type="nucleotide sequence ID" value="NZ_JPMI01000423.1"/>
</dbReference>
<dbReference type="InterPro" id="IPR000757">
    <property type="entry name" value="Beta-glucanase-like"/>
</dbReference>
<feature type="chain" id="PRO_5001781088" evidence="2">
    <location>
        <begin position="18"/>
        <end position="282"/>
    </location>
</feature>
<reference evidence="4 5" key="1">
    <citation type="submission" date="2014-07" db="EMBL/GenBank/DDBJ databases">
        <title>Draft Genome Sequence of Gephyronic Acid Producer, Cystobacter violaceus Strain Cb vi76.</title>
        <authorList>
            <person name="Stevens D.C."/>
            <person name="Young J."/>
            <person name="Carmichael R."/>
            <person name="Tan J."/>
            <person name="Taylor R.E."/>
        </authorList>
    </citation>
    <scope>NUCLEOTIDE SEQUENCE [LARGE SCALE GENOMIC DNA]</scope>
    <source>
        <strain evidence="4 5">Cb vi76</strain>
    </source>
</reference>
<dbReference type="GO" id="GO:0005975">
    <property type="term" value="P:carbohydrate metabolic process"/>
    <property type="evidence" value="ECO:0007669"/>
    <property type="project" value="InterPro"/>
</dbReference>
<protein>
    <submittedName>
        <fullName evidence="4">Glycosyl hydrolase family 16</fullName>
    </submittedName>
</protein>
<keyword evidence="4" id="KW-0378">Hydrolase</keyword>
<proteinExistence type="inferred from homology"/>
<comment type="caution">
    <text evidence="4">The sequence shown here is derived from an EMBL/GenBank/DDBJ whole genome shotgun (WGS) entry which is preliminary data.</text>
</comment>
<keyword evidence="2" id="KW-0732">Signal</keyword>
<dbReference type="AlphaFoldDB" id="A0A084SEI1"/>
<comment type="similarity">
    <text evidence="1">Belongs to the glycosyl hydrolase 16 family.</text>
</comment>
<evidence type="ECO:0000313" key="4">
    <source>
        <dbReference type="EMBL" id="KFA86866.1"/>
    </source>
</evidence>
<dbReference type="InterPro" id="IPR050546">
    <property type="entry name" value="Glycosyl_Hydrlase_16"/>
</dbReference>
<dbReference type="CDD" id="cd08023">
    <property type="entry name" value="GH16_laminarinase_like"/>
    <property type="match status" value="1"/>
</dbReference>
<dbReference type="PROSITE" id="PS51762">
    <property type="entry name" value="GH16_2"/>
    <property type="match status" value="1"/>
</dbReference>
<evidence type="ECO:0000256" key="2">
    <source>
        <dbReference type="SAM" id="SignalP"/>
    </source>
</evidence>
<evidence type="ECO:0000313" key="5">
    <source>
        <dbReference type="Proteomes" id="UP000028547"/>
    </source>
</evidence>
<feature type="signal peptide" evidence="2">
    <location>
        <begin position="1"/>
        <end position="17"/>
    </location>
</feature>
<dbReference type="SUPFAM" id="SSF49899">
    <property type="entry name" value="Concanavalin A-like lectins/glucanases"/>
    <property type="match status" value="1"/>
</dbReference>
<name>A0A084SEI1_9BACT</name>
<sequence length="282" mass="31283">MTRLRLLPWLAALCTLACDPAANRSIKPDVPNTPGQPGPEWQLVWQDEFDGPAGTPPSPERWVHDVGGHGWGNEQLEFDTDRPENASLDGTGNLVITARKESYSGRNYTSARINTSGRFEQTYGRFEARIQQPVGRGIWPAFWLLGANIGEVGWPECGEIDIMEYRGQLPAITRGSLHGPGYSGGGNIGSEFVVSGGKLNEDFHVYAVEWEPNRIRWLLDGKAFFETTPARLPAGTRWVFDKPHFIILNVAVGGNYLGPPDSTTVFPQQMKVDYVRVYTRAP</sequence>
<evidence type="ECO:0000256" key="1">
    <source>
        <dbReference type="ARBA" id="ARBA00006865"/>
    </source>
</evidence>
<dbReference type="Proteomes" id="UP000028547">
    <property type="component" value="Unassembled WGS sequence"/>
</dbReference>
<feature type="domain" description="GH16" evidence="3">
    <location>
        <begin position="28"/>
        <end position="282"/>
    </location>
</feature>
<dbReference type="InterPro" id="IPR013320">
    <property type="entry name" value="ConA-like_dom_sf"/>
</dbReference>
<dbReference type="PANTHER" id="PTHR10963:SF55">
    <property type="entry name" value="GLYCOSIDE HYDROLASE FAMILY 16 PROTEIN"/>
    <property type="match status" value="1"/>
</dbReference>
<dbReference type="Gene3D" id="2.60.120.200">
    <property type="match status" value="1"/>
</dbReference>
<accession>A0A084SEI1</accession>
<evidence type="ECO:0000259" key="3">
    <source>
        <dbReference type="PROSITE" id="PS51762"/>
    </source>
</evidence>